<proteinExistence type="inferred from homology"/>
<name>G1FT14_PHYSO</name>
<evidence type="ECO:0000313" key="6">
    <source>
        <dbReference type="EMBL" id="AEK81252.1"/>
    </source>
</evidence>
<dbReference type="InterPro" id="IPR031825">
    <property type="entry name" value="RXLR"/>
</dbReference>
<protein>
    <recommendedName>
        <fullName evidence="5">RxLR effector protein</fullName>
    </recommendedName>
</protein>
<evidence type="ECO:0000256" key="2">
    <source>
        <dbReference type="ARBA" id="ARBA00010400"/>
    </source>
</evidence>
<dbReference type="VEuPathDB" id="FungiDB:PHYSODRAFT_284720"/>
<evidence type="ECO:0000256" key="4">
    <source>
        <dbReference type="ARBA" id="ARBA00022729"/>
    </source>
</evidence>
<comment type="subcellular location">
    <subcellularLocation>
        <location evidence="1 5">Secreted</location>
    </subcellularLocation>
</comment>
<reference evidence="6" key="1">
    <citation type="journal article" date="2011" name="Plant Cell">
        <title>Transcriptional programming and functional interactions within the Phytophthora sojae RXLR effector repertoire.</title>
        <authorList>
            <person name="Wang Q."/>
            <person name="Han C."/>
            <person name="Ferreira A.O."/>
            <person name="Yu X."/>
            <person name="Ye W."/>
            <person name="Tripathy S."/>
            <person name="Kale S.D."/>
            <person name="Gu B."/>
            <person name="Sheng Y."/>
            <person name="Sui Y."/>
            <person name="Wang X."/>
            <person name="Zhang Z."/>
            <person name="Cheng B."/>
            <person name="Dong S."/>
            <person name="Shan W."/>
            <person name="Zheng X."/>
            <person name="Dou D."/>
            <person name="Tyler B.M."/>
            <person name="Wang Y."/>
        </authorList>
    </citation>
    <scope>NUCLEOTIDE SEQUENCE</scope>
    <source>
        <strain evidence="6">P7076</strain>
    </source>
</reference>
<dbReference type="GO" id="GO:0005576">
    <property type="term" value="C:extracellular region"/>
    <property type="evidence" value="ECO:0007669"/>
    <property type="project" value="UniProtKB-SubCell"/>
</dbReference>
<comment type="function">
    <text evidence="5">Effector that suppresses plant defense responses during pathogen infection.</text>
</comment>
<evidence type="ECO:0000256" key="5">
    <source>
        <dbReference type="RuleBase" id="RU367124"/>
    </source>
</evidence>
<accession>G1FT14</accession>
<dbReference type="Pfam" id="PF16810">
    <property type="entry name" value="RXLR"/>
    <property type="match status" value="1"/>
</dbReference>
<evidence type="ECO:0000256" key="3">
    <source>
        <dbReference type="ARBA" id="ARBA00022525"/>
    </source>
</evidence>
<comment type="domain">
    <text evidence="5">The RxLR-dEER motif acts to carry the protein into the host cell cytoplasm through binding to cell surface phosphatidylinositol-3-phosphate.</text>
</comment>
<organism evidence="6">
    <name type="scientific">Phytophthora sojae</name>
    <name type="common">Soybean stem and root rot agent</name>
    <name type="synonym">Phytophthora megasperma f. sp. glycines</name>
    <dbReference type="NCBI Taxonomy" id="67593"/>
    <lineage>
        <taxon>Eukaryota</taxon>
        <taxon>Sar</taxon>
        <taxon>Stramenopiles</taxon>
        <taxon>Oomycota</taxon>
        <taxon>Peronosporomycetes</taxon>
        <taxon>Peronosporales</taxon>
        <taxon>Peronosporaceae</taxon>
        <taxon>Phytophthora</taxon>
    </lineage>
</organism>
<keyword evidence="3 5" id="KW-0964">Secreted</keyword>
<comment type="similarity">
    <text evidence="2 5">Belongs to the RxLR effector family.</text>
</comment>
<keyword evidence="4" id="KW-0732">Signal</keyword>
<dbReference type="AlphaFoldDB" id="G1FT14"/>
<dbReference type="EMBL" id="JN254439">
    <property type="protein sequence ID" value="AEK81252.1"/>
    <property type="molecule type" value="Genomic_DNA"/>
</dbReference>
<evidence type="ECO:0000256" key="1">
    <source>
        <dbReference type="ARBA" id="ARBA00004613"/>
    </source>
</evidence>
<gene>
    <name evidence="6" type="primary">Avh</name>
</gene>
<sequence length="170" mass="19484">MRNETKHSCFLLAVRISPPRLPAASKSRTRVQLSNSLLVVAAATLLAYGSAATATDSNQEKISQFMPEQKARSDDEAHHEAARLLRTVVDDSEERVNWQSLKQAFSFSSETSVIKKNAAKLAKWNREEKMPYDIYLKWINKRYSHDEAMNWGYRFEAYQKNPAAYHSRMG</sequence>